<name>A0A199VCS6_ANACO</name>
<feature type="region of interest" description="Disordered" evidence="1">
    <location>
        <begin position="24"/>
        <end position="68"/>
    </location>
</feature>
<reference evidence="2 3" key="1">
    <citation type="journal article" date="2016" name="DNA Res.">
        <title>The draft genome of MD-2 pineapple using hybrid error correction of long reads.</title>
        <authorList>
            <person name="Redwan R.M."/>
            <person name="Saidin A."/>
            <person name="Kumar S.V."/>
        </authorList>
    </citation>
    <scope>NUCLEOTIDE SEQUENCE [LARGE SCALE GENOMIC DNA]</scope>
    <source>
        <strain evidence="3">cv. MD2</strain>
        <tissue evidence="2">Leaf</tissue>
    </source>
</reference>
<feature type="non-terminal residue" evidence="2">
    <location>
        <position position="1"/>
    </location>
</feature>
<feature type="compositionally biased region" description="Acidic residues" evidence="1">
    <location>
        <begin position="47"/>
        <end position="62"/>
    </location>
</feature>
<feature type="compositionally biased region" description="Basic and acidic residues" evidence="1">
    <location>
        <begin position="24"/>
        <end position="46"/>
    </location>
</feature>
<sequence length="68" mass="7680">LGLCSGYFSNPSLHINVSRGRRFSADCERSEKGERGERSLREREDAGEVEEEAHEEAEEEAPKDEAEI</sequence>
<comment type="caution">
    <text evidence="2">The sequence shown here is derived from an EMBL/GenBank/DDBJ whole genome shotgun (WGS) entry which is preliminary data.</text>
</comment>
<protein>
    <submittedName>
        <fullName evidence="2">Uncharacterized protein</fullName>
    </submittedName>
</protein>
<dbReference type="AlphaFoldDB" id="A0A199VCS6"/>
<evidence type="ECO:0000256" key="1">
    <source>
        <dbReference type="SAM" id="MobiDB-lite"/>
    </source>
</evidence>
<dbReference type="EMBL" id="LSRQ01002222">
    <property type="protein sequence ID" value="OAY74932.1"/>
    <property type="molecule type" value="Genomic_DNA"/>
</dbReference>
<proteinExistence type="predicted"/>
<dbReference type="Proteomes" id="UP000092600">
    <property type="component" value="Unassembled WGS sequence"/>
</dbReference>
<accession>A0A199VCS6</accession>
<organism evidence="2 3">
    <name type="scientific">Ananas comosus</name>
    <name type="common">Pineapple</name>
    <name type="synonym">Ananas ananas</name>
    <dbReference type="NCBI Taxonomy" id="4615"/>
    <lineage>
        <taxon>Eukaryota</taxon>
        <taxon>Viridiplantae</taxon>
        <taxon>Streptophyta</taxon>
        <taxon>Embryophyta</taxon>
        <taxon>Tracheophyta</taxon>
        <taxon>Spermatophyta</taxon>
        <taxon>Magnoliopsida</taxon>
        <taxon>Liliopsida</taxon>
        <taxon>Poales</taxon>
        <taxon>Bromeliaceae</taxon>
        <taxon>Bromelioideae</taxon>
        <taxon>Ananas</taxon>
    </lineage>
</organism>
<evidence type="ECO:0000313" key="2">
    <source>
        <dbReference type="EMBL" id="OAY74932.1"/>
    </source>
</evidence>
<gene>
    <name evidence="2" type="ORF">ACMD2_00678</name>
</gene>
<evidence type="ECO:0000313" key="3">
    <source>
        <dbReference type="Proteomes" id="UP000092600"/>
    </source>
</evidence>